<evidence type="ECO:0000259" key="1">
    <source>
        <dbReference type="SMART" id="SM00966"/>
    </source>
</evidence>
<dbReference type="GO" id="GO:0003677">
    <property type="term" value="F:DNA binding"/>
    <property type="evidence" value="ECO:0007669"/>
    <property type="project" value="InterPro"/>
</dbReference>
<dbReference type="SMART" id="SM00966">
    <property type="entry name" value="SpoVT_AbrB"/>
    <property type="match status" value="1"/>
</dbReference>
<dbReference type="InterPro" id="IPR007159">
    <property type="entry name" value="SpoVT-AbrB_dom"/>
</dbReference>
<dbReference type="STRING" id="1802538.A2382_02730"/>
<evidence type="ECO:0000313" key="3">
    <source>
        <dbReference type="Proteomes" id="UP000178999"/>
    </source>
</evidence>
<gene>
    <name evidence="2" type="ORF">A2382_02730</name>
</gene>
<dbReference type="SUPFAM" id="SSF89447">
    <property type="entry name" value="AbrB/MazE/MraZ-like"/>
    <property type="match status" value="1"/>
</dbReference>
<organism evidence="2 3">
    <name type="scientific">Candidatus Woesebacteria bacterium RIFOXYB1_FULL_38_16</name>
    <dbReference type="NCBI Taxonomy" id="1802538"/>
    <lineage>
        <taxon>Bacteria</taxon>
        <taxon>Candidatus Woeseibacteriota</taxon>
    </lineage>
</organism>
<reference evidence="2 3" key="1">
    <citation type="journal article" date="2016" name="Nat. Commun.">
        <title>Thousands of microbial genomes shed light on interconnected biogeochemical processes in an aquifer system.</title>
        <authorList>
            <person name="Anantharaman K."/>
            <person name="Brown C.T."/>
            <person name="Hug L.A."/>
            <person name="Sharon I."/>
            <person name="Castelle C.J."/>
            <person name="Probst A.J."/>
            <person name="Thomas B.C."/>
            <person name="Singh A."/>
            <person name="Wilkins M.J."/>
            <person name="Karaoz U."/>
            <person name="Brodie E.L."/>
            <person name="Williams K.H."/>
            <person name="Hubbard S.S."/>
            <person name="Banfield J.F."/>
        </authorList>
    </citation>
    <scope>NUCLEOTIDE SEQUENCE [LARGE SCALE GENOMIC DNA]</scope>
</reference>
<dbReference type="NCBIfam" id="TIGR01439">
    <property type="entry name" value="lp_hng_hel_AbrB"/>
    <property type="match status" value="1"/>
</dbReference>
<dbReference type="InterPro" id="IPR037914">
    <property type="entry name" value="SpoVT-AbrB_sf"/>
</dbReference>
<name>A0A1F8CSS9_9BACT</name>
<dbReference type="AlphaFoldDB" id="A0A1F8CSS9"/>
<evidence type="ECO:0000313" key="2">
    <source>
        <dbReference type="EMBL" id="OGM79126.1"/>
    </source>
</evidence>
<dbReference type="Pfam" id="PF04014">
    <property type="entry name" value="MazE_antitoxin"/>
    <property type="match status" value="1"/>
</dbReference>
<dbReference type="EMBL" id="MGHY01000019">
    <property type="protein sequence ID" value="OGM79126.1"/>
    <property type="molecule type" value="Genomic_DNA"/>
</dbReference>
<comment type="caution">
    <text evidence="2">The sequence shown here is derived from an EMBL/GenBank/DDBJ whole genome shotgun (WGS) entry which is preliminary data.</text>
</comment>
<protein>
    <recommendedName>
        <fullName evidence="1">SpoVT-AbrB domain-containing protein</fullName>
    </recommendedName>
</protein>
<proteinExistence type="predicted"/>
<dbReference type="Gene3D" id="2.10.260.10">
    <property type="match status" value="1"/>
</dbReference>
<feature type="domain" description="SpoVT-AbrB" evidence="1">
    <location>
        <begin position="5"/>
        <end position="50"/>
    </location>
</feature>
<sequence>MIYTVSITEQGQITIPKKIRNELNLNKKGKANVKIESGKMVVEPIIDLLELRGSLKTNKKPLSGRKIRELFGEALARGEI</sequence>
<accession>A0A1F8CSS9</accession>
<dbReference type="Proteomes" id="UP000178999">
    <property type="component" value="Unassembled WGS sequence"/>
</dbReference>